<dbReference type="CDD" id="cd11061">
    <property type="entry name" value="CYP67-like"/>
    <property type="match status" value="1"/>
</dbReference>
<sequence length="518" mass="57156">MSIASLPAGASPSGLAAFLIVLMVVTFYIKQFILHPLASYPGPLLGRCTNLYAAYHAWRGTVHTDMYRCHQRYGPVVRYGPSRILVNTSTGVKDIYSHGTNTVKASAYRALSHGAPSIITIRNKEEHSWRRRILSFALSDATIKTYESTMRRHLDRLCGNLRDGVMTKVDRDSRQPLDMSRQCDYFAFDVMSEVIFGMDHNALQEPTYRYAIKALEDSNVRLGALFQAPILAMGRLDKYLFPTAIQGRNRFVEFLSSLLRGRSKASCSDNGNGNGNVFSFLEGAKDTDGGMSLNKSQIRAECAALVVAGSDTSSTTLCAALFYLSRNQVPCQRAVDEVRATFAGAEEIAIGPQLNSCNYLRCCIDEALRLSPPVGAAPWREIGPGGIQVGSLELPAGTEVGIGIYSLHHNETYHKDPFEYKPERWIVGEACSTRESVQVSRSAFIPFSKGPRSCVGKGFAYHQVTLALARILYEFEFVDVNVDQPGDGGMKTGQFELRDHVTGAKSGPFLRFTPRNQV</sequence>
<keyword evidence="9 12" id="KW-0408">Iron</keyword>
<evidence type="ECO:0000256" key="10">
    <source>
        <dbReference type="ARBA" id="ARBA00023033"/>
    </source>
</evidence>
<keyword evidence="16" id="KW-1185">Reference proteome</keyword>
<evidence type="ECO:0000256" key="14">
    <source>
        <dbReference type="SAM" id="Phobius"/>
    </source>
</evidence>
<evidence type="ECO:0000256" key="11">
    <source>
        <dbReference type="ARBA" id="ARBA00023136"/>
    </source>
</evidence>
<organism evidence="15 16">
    <name type="scientific">Metarhizium rileyi (strain RCEF 4871)</name>
    <name type="common">Nomuraea rileyi</name>
    <dbReference type="NCBI Taxonomy" id="1649241"/>
    <lineage>
        <taxon>Eukaryota</taxon>
        <taxon>Fungi</taxon>
        <taxon>Dikarya</taxon>
        <taxon>Ascomycota</taxon>
        <taxon>Pezizomycotina</taxon>
        <taxon>Sordariomycetes</taxon>
        <taxon>Hypocreomycetidae</taxon>
        <taxon>Hypocreales</taxon>
        <taxon>Clavicipitaceae</taxon>
        <taxon>Metarhizium</taxon>
    </lineage>
</organism>
<keyword evidence="5 14" id="KW-0812">Transmembrane</keyword>
<name>A0A166X0F0_METRR</name>
<dbReference type="PANTHER" id="PTHR24305">
    <property type="entry name" value="CYTOCHROME P450"/>
    <property type="match status" value="1"/>
</dbReference>
<dbReference type="InterPro" id="IPR050121">
    <property type="entry name" value="Cytochrome_P450_monoxygenase"/>
</dbReference>
<dbReference type="OrthoDB" id="1470350at2759"/>
<feature type="transmembrane region" description="Helical" evidence="14">
    <location>
        <begin position="12"/>
        <end position="29"/>
    </location>
</feature>
<keyword evidence="6 12" id="KW-0479">Metal-binding</keyword>
<evidence type="ECO:0000256" key="8">
    <source>
        <dbReference type="ARBA" id="ARBA00023002"/>
    </source>
</evidence>
<dbReference type="PRINTS" id="PR00463">
    <property type="entry name" value="EP450I"/>
</dbReference>
<protein>
    <submittedName>
        <fullName evidence="15">Cytochrome P450</fullName>
    </submittedName>
</protein>
<evidence type="ECO:0000256" key="9">
    <source>
        <dbReference type="ARBA" id="ARBA00023004"/>
    </source>
</evidence>
<dbReference type="EMBL" id="AZHC01000043">
    <property type="protein sequence ID" value="OAA35290.1"/>
    <property type="molecule type" value="Genomic_DNA"/>
</dbReference>
<dbReference type="AlphaFoldDB" id="A0A166X0F0"/>
<dbReference type="GO" id="GO:0004497">
    <property type="term" value="F:monooxygenase activity"/>
    <property type="evidence" value="ECO:0007669"/>
    <property type="project" value="UniProtKB-KW"/>
</dbReference>
<keyword evidence="11 14" id="KW-0472">Membrane</keyword>
<evidence type="ECO:0000256" key="1">
    <source>
        <dbReference type="ARBA" id="ARBA00001971"/>
    </source>
</evidence>
<dbReference type="InterPro" id="IPR001128">
    <property type="entry name" value="Cyt_P450"/>
</dbReference>
<dbReference type="Gene3D" id="1.10.630.10">
    <property type="entry name" value="Cytochrome P450"/>
    <property type="match status" value="1"/>
</dbReference>
<evidence type="ECO:0000256" key="4">
    <source>
        <dbReference type="ARBA" id="ARBA00022617"/>
    </source>
</evidence>
<dbReference type="GO" id="GO:0020037">
    <property type="term" value="F:heme binding"/>
    <property type="evidence" value="ECO:0007669"/>
    <property type="project" value="InterPro"/>
</dbReference>
<evidence type="ECO:0000256" key="2">
    <source>
        <dbReference type="ARBA" id="ARBA00004370"/>
    </source>
</evidence>
<dbReference type="PROSITE" id="PS00086">
    <property type="entry name" value="CYTOCHROME_P450"/>
    <property type="match status" value="1"/>
</dbReference>
<keyword evidence="10 13" id="KW-0503">Monooxygenase</keyword>
<keyword evidence="7 14" id="KW-1133">Transmembrane helix</keyword>
<accession>A0A166X0F0</accession>
<dbReference type="GO" id="GO:0016705">
    <property type="term" value="F:oxidoreductase activity, acting on paired donors, with incorporation or reduction of molecular oxygen"/>
    <property type="evidence" value="ECO:0007669"/>
    <property type="project" value="InterPro"/>
</dbReference>
<comment type="subcellular location">
    <subcellularLocation>
        <location evidence="2">Membrane</location>
    </subcellularLocation>
</comment>
<comment type="similarity">
    <text evidence="3 13">Belongs to the cytochrome P450 family.</text>
</comment>
<evidence type="ECO:0000256" key="3">
    <source>
        <dbReference type="ARBA" id="ARBA00010617"/>
    </source>
</evidence>
<gene>
    <name evidence="15" type="ORF">NOR_08045</name>
</gene>
<evidence type="ECO:0000256" key="12">
    <source>
        <dbReference type="PIRSR" id="PIRSR602401-1"/>
    </source>
</evidence>
<evidence type="ECO:0000256" key="13">
    <source>
        <dbReference type="RuleBase" id="RU000461"/>
    </source>
</evidence>
<dbReference type="OMA" id="HILWRFD"/>
<dbReference type="FunFam" id="1.10.630.10:FF:000063">
    <property type="entry name" value="Cytochrome P450 monooxygenase"/>
    <property type="match status" value="1"/>
</dbReference>
<comment type="caution">
    <text evidence="15">The sequence shown here is derived from an EMBL/GenBank/DDBJ whole genome shotgun (WGS) entry which is preliminary data.</text>
</comment>
<evidence type="ECO:0000256" key="5">
    <source>
        <dbReference type="ARBA" id="ARBA00022692"/>
    </source>
</evidence>
<dbReference type="InterPro" id="IPR002401">
    <property type="entry name" value="Cyt_P450_E_grp-I"/>
</dbReference>
<dbReference type="GO" id="GO:1902181">
    <property type="term" value="P:verruculogen biosynthetic process"/>
    <property type="evidence" value="ECO:0007669"/>
    <property type="project" value="UniProtKB-ARBA"/>
</dbReference>
<evidence type="ECO:0000313" key="15">
    <source>
        <dbReference type="EMBL" id="OAA35290.1"/>
    </source>
</evidence>
<dbReference type="InterPro" id="IPR036396">
    <property type="entry name" value="Cyt_P450_sf"/>
</dbReference>
<dbReference type="InterPro" id="IPR017972">
    <property type="entry name" value="Cyt_P450_CS"/>
</dbReference>
<keyword evidence="4 12" id="KW-0349">Heme</keyword>
<dbReference type="GO" id="GO:0005506">
    <property type="term" value="F:iron ion binding"/>
    <property type="evidence" value="ECO:0007669"/>
    <property type="project" value="InterPro"/>
</dbReference>
<feature type="binding site" description="axial binding residue" evidence="12">
    <location>
        <position position="454"/>
    </location>
    <ligand>
        <name>heme</name>
        <dbReference type="ChEBI" id="CHEBI:30413"/>
    </ligand>
    <ligandPart>
        <name>Fe</name>
        <dbReference type="ChEBI" id="CHEBI:18248"/>
    </ligandPart>
</feature>
<dbReference type="PANTHER" id="PTHR24305:SF237">
    <property type="entry name" value="CYTOCHROME P450 MONOOXYGENASE ATNE-RELATED"/>
    <property type="match status" value="1"/>
</dbReference>
<dbReference type="STRING" id="1081105.A0A166X0F0"/>
<evidence type="ECO:0000313" key="16">
    <source>
        <dbReference type="Proteomes" id="UP000243498"/>
    </source>
</evidence>
<comment type="cofactor">
    <cofactor evidence="1 12">
        <name>heme</name>
        <dbReference type="ChEBI" id="CHEBI:30413"/>
    </cofactor>
</comment>
<keyword evidence="8 13" id="KW-0560">Oxidoreductase</keyword>
<proteinExistence type="inferred from homology"/>
<evidence type="ECO:0000256" key="6">
    <source>
        <dbReference type="ARBA" id="ARBA00022723"/>
    </source>
</evidence>
<dbReference type="Pfam" id="PF00067">
    <property type="entry name" value="p450"/>
    <property type="match status" value="1"/>
</dbReference>
<evidence type="ECO:0000256" key="7">
    <source>
        <dbReference type="ARBA" id="ARBA00022989"/>
    </source>
</evidence>
<dbReference type="PRINTS" id="PR00385">
    <property type="entry name" value="P450"/>
</dbReference>
<dbReference type="GO" id="GO:0016020">
    <property type="term" value="C:membrane"/>
    <property type="evidence" value="ECO:0007669"/>
    <property type="project" value="UniProtKB-SubCell"/>
</dbReference>
<reference evidence="15 16" key="1">
    <citation type="journal article" date="2016" name="Genome Biol. Evol.">
        <title>Divergent and convergent evolution of fungal pathogenicity.</title>
        <authorList>
            <person name="Shang Y."/>
            <person name="Xiao G."/>
            <person name="Zheng P."/>
            <person name="Cen K."/>
            <person name="Zhan S."/>
            <person name="Wang C."/>
        </authorList>
    </citation>
    <scope>NUCLEOTIDE SEQUENCE [LARGE SCALE GENOMIC DNA]</scope>
    <source>
        <strain evidence="15 16">RCEF 4871</strain>
    </source>
</reference>
<dbReference type="Proteomes" id="UP000243498">
    <property type="component" value="Unassembled WGS sequence"/>
</dbReference>
<dbReference type="SUPFAM" id="SSF48264">
    <property type="entry name" value="Cytochrome P450"/>
    <property type="match status" value="1"/>
</dbReference>